<keyword evidence="2 4" id="KW-0863">Zinc-finger</keyword>
<dbReference type="Pfam" id="PF13639">
    <property type="entry name" value="zf-RING_2"/>
    <property type="match status" value="1"/>
</dbReference>
<dbReference type="Proteomes" id="UP000826271">
    <property type="component" value="Unassembled WGS sequence"/>
</dbReference>
<keyword evidence="1" id="KW-0479">Metal-binding</keyword>
<protein>
    <recommendedName>
        <fullName evidence="6">RING-type domain-containing protein</fullName>
    </recommendedName>
</protein>
<name>A0AAV6WKM0_9LAMI</name>
<evidence type="ECO:0000256" key="1">
    <source>
        <dbReference type="ARBA" id="ARBA00022723"/>
    </source>
</evidence>
<dbReference type="CDD" id="cd16454">
    <property type="entry name" value="RING-H2_PA-TM-RING"/>
    <property type="match status" value="1"/>
</dbReference>
<gene>
    <name evidence="7" type="ORF">BUALT_Bualt16G0079900</name>
</gene>
<dbReference type="Gene3D" id="3.30.40.10">
    <property type="entry name" value="Zinc/RING finger domain, C3HC4 (zinc finger)"/>
    <property type="match status" value="1"/>
</dbReference>
<dbReference type="GO" id="GO:0061630">
    <property type="term" value="F:ubiquitin protein ligase activity"/>
    <property type="evidence" value="ECO:0007669"/>
    <property type="project" value="TreeGrafter"/>
</dbReference>
<evidence type="ECO:0000313" key="8">
    <source>
        <dbReference type="Proteomes" id="UP000826271"/>
    </source>
</evidence>
<reference evidence="7" key="1">
    <citation type="submission" date="2019-10" db="EMBL/GenBank/DDBJ databases">
        <authorList>
            <person name="Zhang R."/>
            <person name="Pan Y."/>
            <person name="Wang J."/>
            <person name="Ma R."/>
            <person name="Yu S."/>
        </authorList>
    </citation>
    <scope>NUCLEOTIDE SEQUENCE</scope>
    <source>
        <strain evidence="7">LA-IB0</strain>
        <tissue evidence="7">Leaf</tissue>
    </source>
</reference>
<dbReference type="FunFam" id="3.30.40.10:FF:000611">
    <property type="entry name" value="Zinc finger family protein"/>
    <property type="match status" value="1"/>
</dbReference>
<dbReference type="PROSITE" id="PS50089">
    <property type="entry name" value="ZF_RING_2"/>
    <property type="match status" value="1"/>
</dbReference>
<evidence type="ECO:0000313" key="7">
    <source>
        <dbReference type="EMBL" id="KAG8367515.1"/>
    </source>
</evidence>
<evidence type="ECO:0000256" key="4">
    <source>
        <dbReference type="PROSITE-ProRule" id="PRU00175"/>
    </source>
</evidence>
<dbReference type="InterPro" id="IPR013083">
    <property type="entry name" value="Znf_RING/FYVE/PHD"/>
</dbReference>
<comment type="caution">
    <text evidence="7">The sequence shown here is derived from an EMBL/GenBank/DDBJ whole genome shotgun (WGS) entry which is preliminary data.</text>
</comment>
<feature type="domain" description="RING-type" evidence="6">
    <location>
        <begin position="224"/>
        <end position="267"/>
    </location>
</feature>
<evidence type="ECO:0000256" key="5">
    <source>
        <dbReference type="SAM" id="MobiDB-lite"/>
    </source>
</evidence>
<dbReference type="AlphaFoldDB" id="A0AAV6WKM0"/>
<dbReference type="InterPro" id="IPR051834">
    <property type="entry name" value="RING_finger_E3_ligase"/>
</dbReference>
<dbReference type="PANTHER" id="PTHR45931">
    <property type="entry name" value="SI:CH211-59O9.10"/>
    <property type="match status" value="1"/>
</dbReference>
<dbReference type="SUPFAM" id="SSF57850">
    <property type="entry name" value="RING/U-box"/>
    <property type="match status" value="1"/>
</dbReference>
<dbReference type="InterPro" id="IPR001841">
    <property type="entry name" value="Znf_RING"/>
</dbReference>
<proteinExistence type="predicted"/>
<evidence type="ECO:0000256" key="2">
    <source>
        <dbReference type="ARBA" id="ARBA00022771"/>
    </source>
</evidence>
<evidence type="ECO:0000256" key="3">
    <source>
        <dbReference type="ARBA" id="ARBA00022833"/>
    </source>
</evidence>
<dbReference type="GO" id="GO:0006511">
    <property type="term" value="P:ubiquitin-dependent protein catabolic process"/>
    <property type="evidence" value="ECO:0007669"/>
    <property type="project" value="TreeGrafter"/>
</dbReference>
<dbReference type="GO" id="GO:0008270">
    <property type="term" value="F:zinc ion binding"/>
    <property type="evidence" value="ECO:0007669"/>
    <property type="project" value="UniProtKB-KW"/>
</dbReference>
<keyword evidence="3" id="KW-0862">Zinc</keyword>
<accession>A0AAV6WKM0</accession>
<feature type="region of interest" description="Disordered" evidence="5">
    <location>
        <begin position="154"/>
        <end position="188"/>
    </location>
</feature>
<evidence type="ECO:0000259" key="6">
    <source>
        <dbReference type="PROSITE" id="PS50089"/>
    </source>
</evidence>
<dbReference type="SMART" id="SM00184">
    <property type="entry name" value="RING"/>
    <property type="match status" value="1"/>
</dbReference>
<dbReference type="GO" id="GO:0005634">
    <property type="term" value="C:nucleus"/>
    <property type="evidence" value="ECO:0007669"/>
    <property type="project" value="TreeGrafter"/>
</dbReference>
<keyword evidence="8" id="KW-1185">Reference proteome</keyword>
<organism evidence="7 8">
    <name type="scientific">Buddleja alternifolia</name>
    <dbReference type="NCBI Taxonomy" id="168488"/>
    <lineage>
        <taxon>Eukaryota</taxon>
        <taxon>Viridiplantae</taxon>
        <taxon>Streptophyta</taxon>
        <taxon>Embryophyta</taxon>
        <taxon>Tracheophyta</taxon>
        <taxon>Spermatophyta</taxon>
        <taxon>Magnoliopsida</taxon>
        <taxon>eudicotyledons</taxon>
        <taxon>Gunneridae</taxon>
        <taxon>Pentapetalae</taxon>
        <taxon>asterids</taxon>
        <taxon>lamiids</taxon>
        <taxon>Lamiales</taxon>
        <taxon>Scrophulariaceae</taxon>
        <taxon>Buddlejeae</taxon>
        <taxon>Buddleja</taxon>
    </lineage>
</organism>
<dbReference type="EMBL" id="WHWC01000016">
    <property type="protein sequence ID" value="KAG8367515.1"/>
    <property type="molecule type" value="Genomic_DNA"/>
</dbReference>
<sequence>MRIMNGGVRLLSPIISPFVFKIQSIPLSKKCSIIKLHIFLQSNYNKKFLCRKLNFHGNTEYLVRKYSEIWNMAGTLPGVEAARRRRFHKSNSEISSITSAYGYGYCSTSIRRSSFSLYASAHEFHLSSNSSMQRNPISQQAVCDESSLGAAAREAKKRLDKRLQPQWRSETKRTPNGQERSISLDERPPIQANSQIEMPKLRRSGSKRFNWLKLGWKSSEQEDCAVCLEQFKAERGETLMQLPCAHKFHTNCLVPWLEGNAHCPCCRMEIQS</sequence>
<dbReference type="PANTHER" id="PTHR45931:SF3">
    <property type="entry name" value="RING ZINC FINGER-CONTAINING PROTEIN"/>
    <property type="match status" value="1"/>
</dbReference>